<name>A0ABD2NMD9_9CUCU</name>
<dbReference type="AlphaFoldDB" id="A0ABD2NMD9"/>
<keyword evidence="4" id="KW-1185">Reference proteome</keyword>
<evidence type="ECO:0000313" key="4">
    <source>
        <dbReference type="Proteomes" id="UP001516400"/>
    </source>
</evidence>
<reference evidence="3 4" key="1">
    <citation type="journal article" date="2021" name="BMC Biol.">
        <title>Horizontally acquired antibacterial genes associated with adaptive radiation of ladybird beetles.</title>
        <authorList>
            <person name="Li H.S."/>
            <person name="Tang X.F."/>
            <person name="Huang Y.H."/>
            <person name="Xu Z.Y."/>
            <person name="Chen M.L."/>
            <person name="Du X.Y."/>
            <person name="Qiu B.Y."/>
            <person name="Chen P.T."/>
            <person name="Zhang W."/>
            <person name="Slipinski A."/>
            <person name="Escalona H.E."/>
            <person name="Waterhouse R.M."/>
            <person name="Zwick A."/>
            <person name="Pang H."/>
        </authorList>
    </citation>
    <scope>NUCLEOTIDE SEQUENCE [LARGE SCALE GENOMIC DNA]</scope>
    <source>
        <strain evidence="3">SYSU2018</strain>
    </source>
</reference>
<dbReference type="Gene3D" id="6.10.130.10">
    <property type="entry name" value="Ubiquitin-protein ligase E3A, N-terminal zinc-binding domain (AZUL)"/>
    <property type="match status" value="1"/>
</dbReference>
<feature type="compositionally biased region" description="Basic and acidic residues" evidence="1">
    <location>
        <begin position="8"/>
        <end position="20"/>
    </location>
</feature>
<accession>A0ABD2NMD9</accession>
<dbReference type="Proteomes" id="UP001516400">
    <property type="component" value="Unassembled WGS sequence"/>
</dbReference>
<evidence type="ECO:0000259" key="2">
    <source>
        <dbReference type="Pfam" id="PF16558"/>
    </source>
</evidence>
<feature type="region of interest" description="Disordered" evidence="1">
    <location>
        <begin position="105"/>
        <end position="136"/>
    </location>
</feature>
<feature type="region of interest" description="Disordered" evidence="1">
    <location>
        <begin position="1"/>
        <end position="34"/>
    </location>
</feature>
<dbReference type="EMBL" id="JABFTP020000124">
    <property type="protein sequence ID" value="KAL3279789.1"/>
    <property type="molecule type" value="Genomic_DNA"/>
</dbReference>
<organism evidence="3 4">
    <name type="scientific">Cryptolaemus montrouzieri</name>
    <dbReference type="NCBI Taxonomy" id="559131"/>
    <lineage>
        <taxon>Eukaryota</taxon>
        <taxon>Metazoa</taxon>
        <taxon>Ecdysozoa</taxon>
        <taxon>Arthropoda</taxon>
        <taxon>Hexapoda</taxon>
        <taxon>Insecta</taxon>
        <taxon>Pterygota</taxon>
        <taxon>Neoptera</taxon>
        <taxon>Endopterygota</taxon>
        <taxon>Coleoptera</taxon>
        <taxon>Polyphaga</taxon>
        <taxon>Cucujiformia</taxon>
        <taxon>Coccinelloidea</taxon>
        <taxon>Coccinellidae</taxon>
        <taxon>Scymninae</taxon>
        <taxon>Scymnini</taxon>
        <taxon>Cryptolaemus</taxon>
    </lineage>
</organism>
<dbReference type="InterPro" id="IPR042556">
    <property type="entry name" value="AZUL_sf"/>
</dbReference>
<feature type="domain" description="Ubiquitin-protein ligase E3A N-terminal zinc-binding" evidence="2">
    <location>
        <begin position="43"/>
        <end position="97"/>
    </location>
</feature>
<dbReference type="InterPro" id="IPR032353">
    <property type="entry name" value="AZUL"/>
</dbReference>
<evidence type="ECO:0000313" key="3">
    <source>
        <dbReference type="EMBL" id="KAL3279789.1"/>
    </source>
</evidence>
<proteinExistence type="predicted"/>
<evidence type="ECO:0000256" key="1">
    <source>
        <dbReference type="SAM" id="MobiDB-lite"/>
    </source>
</evidence>
<sequence>MNSSGSTKKQDEASRNDREASSSNLNNDKFFDKREDEMKRAAAKKLIERYFYQLTDGCGNPHCDNKYCASSGNLKPLTPDEAAAQAIQLFSQDARLCERHPNKIARTQDGPDIESSLNRKKENSKTPTNDFVLSQSSNEESKSLNLLNTTSGYLYLTEQILYDIIDECEANDSYSKLIRTLGKFLVILSV</sequence>
<protein>
    <recommendedName>
        <fullName evidence="2">Ubiquitin-protein ligase E3A N-terminal zinc-binding domain-containing protein</fullName>
    </recommendedName>
</protein>
<gene>
    <name evidence="3" type="ORF">HHI36_017297</name>
</gene>
<dbReference type="Pfam" id="PF16558">
    <property type="entry name" value="AZUL"/>
    <property type="match status" value="1"/>
</dbReference>
<comment type="caution">
    <text evidence="3">The sequence shown here is derived from an EMBL/GenBank/DDBJ whole genome shotgun (WGS) entry which is preliminary data.</text>
</comment>